<dbReference type="Gene3D" id="3.30.450.280">
    <property type="entry name" value="GAF domain"/>
    <property type="match status" value="1"/>
</dbReference>
<keyword evidence="4" id="KW-0808">Transferase</keyword>
<evidence type="ECO:0000256" key="5">
    <source>
        <dbReference type="ARBA" id="ARBA00022741"/>
    </source>
</evidence>
<dbReference type="Gene3D" id="3.30.450.20">
    <property type="entry name" value="PAS domain"/>
    <property type="match status" value="1"/>
</dbReference>
<evidence type="ECO:0000256" key="4">
    <source>
        <dbReference type="ARBA" id="ARBA00022679"/>
    </source>
</evidence>
<dbReference type="InterPro" id="IPR038424">
    <property type="entry name" value="H_kinase_PdtaS_GAF_sf"/>
</dbReference>
<dbReference type="InterPro" id="IPR003594">
    <property type="entry name" value="HATPase_dom"/>
</dbReference>
<feature type="domain" description="Histidine kinase" evidence="8">
    <location>
        <begin position="299"/>
        <end position="490"/>
    </location>
</feature>
<dbReference type="Gene3D" id="3.30.565.10">
    <property type="entry name" value="Histidine kinase-like ATPase, C-terminal domain"/>
    <property type="match status" value="1"/>
</dbReference>
<evidence type="ECO:0000256" key="1">
    <source>
        <dbReference type="ARBA" id="ARBA00000085"/>
    </source>
</evidence>
<keyword evidence="6" id="KW-0418">Kinase</keyword>
<dbReference type="EMBL" id="CAESAB010000002">
    <property type="protein sequence ID" value="CAB4330180.1"/>
    <property type="molecule type" value="Genomic_DNA"/>
</dbReference>
<dbReference type="SUPFAM" id="SSF55874">
    <property type="entry name" value="ATPase domain of HSP90 chaperone/DNA topoisomerase II/histidine kinase"/>
    <property type="match status" value="1"/>
</dbReference>
<reference evidence="9" key="1">
    <citation type="submission" date="2020-05" db="EMBL/GenBank/DDBJ databases">
        <authorList>
            <person name="Chiriac C."/>
            <person name="Salcher M."/>
            <person name="Ghai R."/>
            <person name="Kavagutti S V."/>
        </authorList>
    </citation>
    <scope>NUCLEOTIDE SEQUENCE</scope>
</reference>
<dbReference type="AlphaFoldDB" id="A0A6J5YQB6"/>
<organism evidence="9">
    <name type="scientific">freshwater metagenome</name>
    <dbReference type="NCBI Taxonomy" id="449393"/>
    <lineage>
        <taxon>unclassified sequences</taxon>
        <taxon>metagenomes</taxon>
        <taxon>ecological metagenomes</taxon>
    </lineage>
</organism>
<dbReference type="GO" id="GO:0004673">
    <property type="term" value="F:protein histidine kinase activity"/>
    <property type="evidence" value="ECO:0007669"/>
    <property type="project" value="UniProtKB-EC"/>
</dbReference>
<accession>A0A6J5YQB6</accession>
<sequence length="490" mass="53740">MASIEEFVRDRSSLSDEQIHRLRELIADWQLLSDLSFADLILWVPLRKDFKSWPTGYVSVAHIRPTTAATLFPHDVIGDEITYGQRPHIDQALSSAEIVRDTQPEQLGDHMVKEETIPVVVDNQVIGVISRHRDSELMRQPSRLELNYREIAHNLYRMVSEGTFPFPNAGTLFDPAPRVGDGLIRLDVNGVLSYASPNARSAFSRLGWLGDVEGHKLGDVAQSLARESADAKEESISTGLSGKALKRVEVENQGGTISFTVLPLIKGEDRVGAIVLLNNVTELRRRERELVTKDVTIREIHHRVKNNLQTVSALLRLQARRIDDPGASAALNEAVRRIASIALVHETLSNSPDASVAFDEVLDSLVSHALELSPRMNELTIQRTGALGSLEPRIATPLALVITELIHNALEHGLAETGSALGIHVSSKGQQLQVTISDDGVGLPDGFDIATSPNLGLQIVRTLTENELRGTLTLSSDSEQTQAVLSFPNT</sequence>
<dbReference type="EC" id="2.7.13.3" evidence="2"/>
<dbReference type="PROSITE" id="PS50109">
    <property type="entry name" value="HIS_KIN"/>
    <property type="match status" value="1"/>
</dbReference>
<evidence type="ECO:0000256" key="7">
    <source>
        <dbReference type="ARBA" id="ARBA00022840"/>
    </source>
</evidence>
<keyword evidence="5" id="KW-0547">Nucleotide-binding</keyword>
<dbReference type="PANTHER" id="PTHR41523:SF8">
    <property type="entry name" value="ETHYLENE RESPONSE SENSOR PROTEIN"/>
    <property type="match status" value="1"/>
</dbReference>
<evidence type="ECO:0000313" key="9">
    <source>
        <dbReference type="EMBL" id="CAB4330180.1"/>
    </source>
</evidence>
<dbReference type="InterPro" id="IPR011495">
    <property type="entry name" value="Sig_transdc_His_kin_sub2_dim/P"/>
</dbReference>
<evidence type="ECO:0000259" key="8">
    <source>
        <dbReference type="PROSITE" id="PS50109"/>
    </source>
</evidence>
<dbReference type="GO" id="GO:0005524">
    <property type="term" value="F:ATP binding"/>
    <property type="evidence" value="ECO:0007669"/>
    <property type="project" value="UniProtKB-KW"/>
</dbReference>
<protein>
    <recommendedName>
        <fullName evidence="2">histidine kinase</fullName>
        <ecNumber evidence="2">2.7.13.3</ecNumber>
    </recommendedName>
</protein>
<evidence type="ECO:0000256" key="6">
    <source>
        <dbReference type="ARBA" id="ARBA00022777"/>
    </source>
</evidence>
<comment type="catalytic activity">
    <reaction evidence="1">
        <text>ATP + protein L-histidine = ADP + protein N-phospho-L-histidine.</text>
        <dbReference type="EC" id="2.7.13.3"/>
    </reaction>
</comment>
<dbReference type="InterPro" id="IPR036890">
    <property type="entry name" value="HATPase_C_sf"/>
</dbReference>
<evidence type="ECO:0000256" key="3">
    <source>
        <dbReference type="ARBA" id="ARBA00022553"/>
    </source>
</evidence>
<keyword evidence="7" id="KW-0067">ATP-binding</keyword>
<keyword evidence="3" id="KW-0597">Phosphoprotein</keyword>
<dbReference type="InterPro" id="IPR005467">
    <property type="entry name" value="His_kinase_dom"/>
</dbReference>
<dbReference type="Pfam" id="PF12282">
    <property type="entry name" value="GAF_PdtaS"/>
    <property type="match status" value="1"/>
</dbReference>
<proteinExistence type="predicted"/>
<dbReference type="InterPro" id="IPR022066">
    <property type="entry name" value="PdtaS_GAF"/>
</dbReference>
<dbReference type="Pfam" id="PF02518">
    <property type="entry name" value="HATPase_c"/>
    <property type="match status" value="1"/>
</dbReference>
<dbReference type="Pfam" id="PF07568">
    <property type="entry name" value="HisKA_2"/>
    <property type="match status" value="1"/>
</dbReference>
<dbReference type="PANTHER" id="PTHR41523">
    <property type="entry name" value="TWO-COMPONENT SYSTEM SENSOR PROTEIN"/>
    <property type="match status" value="1"/>
</dbReference>
<gene>
    <name evidence="9" type="ORF">UFOPK3820_00095</name>
</gene>
<evidence type="ECO:0000256" key="2">
    <source>
        <dbReference type="ARBA" id="ARBA00012438"/>
    </source>
</evidence>
<name>A0A6J5YQB6_9ZZZZ</name>